<proteinExistence type="predicted"/>
<evidence type="ECO:0000256" key="2">
    <source>
        <dbReference type="SAM" id="SignalP"/>
    </source>
</evidence>
<evidence type="ECO:0000313" key="3">
    <source>
        <dbReference type="EMBL" id="JAP08593.1"/>
    </source>
</evidence>
<dbReference type="AlphaFoldDB" id="A0A0V0GK57"/>
<evidence type="ECO:0000256" key="1">
    <source>
        <dbReference type="SAM" id="MobiDB-lite"/>
    </source>
</evidence>
<name>A0A0V0GK57_SOLCH</name>
<reference evidence="3" key="1">
    <citation type="submission" date="2015-12" db="EMBL/GenBank/DDBJ databases">
        <title>Gene expression during late stages of embryo sac development: a critical building block for successful pollen-pistil interactions.</title>
        <authorList>
            <person name="Liu Y."/>
            <person name="Joly V."/>
            <person name="Sabar M."/>
            <person name="Matton D.P."/>
        </authorList>
    </citation>
    <scope>NUCLEOTIDE SEQUENCE</scope>
</reference>
<feature type="signal peptide" evidence="2">
    <location>
        <begin position="1"/>
        <end position="24"/>
    </location>
</feature>
<dbReference type="PRINTS" id="PR01217">
    <property type="entry name" value="PRICHEXTENSN"/>
</dbReference>
<keyword evidence="2" id="KW-0732">Signal</keyword>
<protein>
    <submittedName>
        <fullName evidence="3">Putative ovule protein</fullName>
    </submittedName>
</protein>
<feature type="chain" id="PRO_5006865371" evidence="2">
    <location>
        <begin position="25"/>
        <end position="119"/>
    </location>
</feature>
<accession>A0A0V0GK57</accession>
<dbReference type="EMBL" id="GEDG01036636">
    <property type="protein sequence ID" value="JAP08593.1"/>
    <property type="molecule type" value="Transcribed_RNA"/>
</dbReference>
<feature type="compositionally biased region" description="Pro residues" evidence="1">
    <location>
        <begin position="103"/>
        <end position="119"/>
    </location>
</feature>
<feature type="compositionally biased region" description="Pro residues" evidence="1">
    <location>
        <begin position="63"/>
        <end position="95"/>
    </location>
</feature>
<sequence>MKPTYKMSCLLISLLIHELMMVNYKCCNLSAEALKSLDRDKGGVVPAPPTPKLNVGHRWKIDVPPPPSPVLGPPSPSPPPSAPALVLPPPPPSSSPPLLALVSPPPPPSPPPPKKPPSG</sequence>
<feature type="region of interest" description="Disordered" evidence="1">
    <location>
        <begin position="39"/>
        <end position="119"/>
    </location>
</feature>
<organism evidence="3">
    <name type="scientific">Solanum chacoense</name>
    <name type="common">Chaco potato</name>
    <dbReference type="NCBI Taxonomy" id="4108"/>
    <lineage>
        <taxon>Eukaryota</taxon>
        <taxon>Viridiplantae</taxon>
        <taxon>Streptophyta</taxon>
        <taxon>Embryophyta</taxon>
        <taxon>Tracheophyta</taxon>
        <taxon>Spermatophyta</taxon>
        <taxon>Magnoliopsida</taxon>
        <taxon>eudicotyledons</taxon>
        <taxon>Gunneridae</taxon>
        <taxon>Pentapetalae</taxon>
        <taxon>asterids</taxon>
        <taxon>lamiids</taxon>
        <taxon>Solanales</taxon>
        <taxon>Solanaceae</taxon>
        <taxon>Solanoideae</taxon>
        <taxon>Solaneae</taxon>
        <taxon>Solanum</taxon>
    </lineage>
</organism>
<feature type="non-terminal residue" evidence="3">
    <location>
        <position position="119"/>
    </location>
</feature>